<feature type="region of interest" description="Disordered" evidence="1">
    <location>
        <begin position="571"/>
        <end position="590"/>
    </location>
</feature>
<feature type="compositionally biased region" description="Acidic residues" evidence="1">
    <location>
        <begin position="68"/>
        <end position="83"/>
    </location>
</feature>
<dbReference type="OrthoDB" id="251018at2759"/>
<feature type="region of interest" description="Disordered" evidence="1">
    <location>
        <begin position="413"/>
        <end position="470"/>
    </location>
</feature>
<evidence type="ECO:0000313" key="2">
    <source>
        <dbReference type="EMBL" id="RNF17081.1"/>
    </source>
</evidence>
<reference evidence="2 3" key="1">
    <citation type="journal article" date="2018" name="BMC Genomics">
        <title>Genomic comparison of Trypanosoma conorhini and Trypanosoma rangeli to Trypanosoma cruzi strains of high and low virulence.</title>
        <authorList>
            <person name="Bradwell K.R."/>
            <person name="Koparde V.N."/>
            <person name="Matveyev A.V."/>
            <person name="Serrano M.G."/>
            <person name="Alves J.M."/>
            <person name="Parikh H."/>
            <person name="Huang B."/>
            <person name="Lee V."/>
            <person name="Espinosa-Alvarez O."/>
            <person name="Ortiz P.A."/>
            <person name="Costa-Martins A.G."/>
            <person name="Teixeira M.M."/>
            <person name="Buck G.A."/>
        </authorList>
    </citation>
    <scope>NUCLEOTIDE SEQUENCE [LARGE SCALE GENOMIC DNA]</scope>
    <source>
        <strain evidence="2 3">025E</strain>
    </source>
</reference>
<sequence>MPAIYLQTGDGTRIAVPEGAEELSMVVRRALDIWAESHCPPTTQTEEDGDNICTSSGIDSERTPDRILDDDDDDDEEEEEDQSTDTHSARRSRDNDTTVYKDSREYEGERLRGPNLGPFDELDPLAGFLDAYYDDDDDDDEREEEGGNDDERSSSRTPSVCRSLESPSPSPAPSPMRGQRKTPRRGGRSKCNSHDGSNAGGSLDVNDNGGRLGELLQPCASRGDACKEDSETPSTLGDEAEEEMAPSPGTVGGVQQRSVSLDAPPVPETNVPCAYAHPLSPGTLAAPAPKATPTSSSSSRGSDGNNNNGKFVHPESDSPPAATMVVVSRGGATTVRVAPPSAVGEEGGEGYHSSGVPASLSPRSLTNEEMVSPSCFHQRTPCMVGDDDEGLLLMEGNFSFGEEVVMLNRSKALASPGNNSSHRHNNNSAGTPRIVEASPRSPVASHRLTETTTSNPRARSTAHSSSLGSSNQNVAAWSGVVPLTEGLVAGQLHQCFVISAEEIVIEAHKHLLPAITTTPATEQEVQSRGLASQSFSHNFLLRDQFMCATPALAATVLPTSAQNQLESVTATPAPAAEGRVGASEDSNAGRPTIPREAWRLCMSYLRYFTSDAGSMQRPHPTIVPEPLSAPLVRFLTLWERGFLYGDILGQTEEETALALKILRLAPTMSYTSAAPFLRKPDVCAALLVKAPAPDRVGLLADVTRAAGMLEIPSLENLCLAWCADYIIRASYASMNCFEAAALLRQCFSVRSDWTRKEMECLSLENEWPSNEEE</sequence>
<protein>
    <recommendedName>
        <fullName evidence="4">BTB domain-containing protein</fullName>
    </recommendedName>
</protein>
<gene>
    <name evidence="2" type="ORF">Tco025E_05067</name>
</gene>
<feature type="region of interest" description="Disordered" evidence="1">
    <location>
        <begin position="38"/>
        <end position="321"/>
    </location>
</feature>
<feature type="compositionally biased region" description="Basic residues" evidence="1">
    <location>
        <begin position="178"/>
        <end position="188"/>
    </location>
</feature>
<dbReference type="RefSeq" id="XP_029228024.1">
    <property type="nucleotide sequence ID" value="XM_029371970.1"/>
</dbReference>
<evidence type="ECO:0000256" key="1">
    <source>
        <dbReference type="SAM" id="MobiDB-lite"/>
    </source>
</evidence>
<dbReference type="GeneID" id="40318678"/>
<dbReference type="EMBL" id="MKKU01000274">
    <property type="protein sequence ID" value="RNF17081.1"/>
    <property type="molecule type" value="Genomic_DNA"/>
</dbReference>
<dbReference type="Proteomes" id="UP000284403">
    <property type="component" value="Unassembled WGS sequence"/>
</dbReference>
<accession>A0A422PHA5</accession>
<evidence type="ECO:0008006" key="4">
    <source>
        <dbReference type="Google" id="ProtNLM"/>
    </source>
</evidence>
<feature type="region of interest" description="Disordered" evidence="1">
    <location>
        <begin position="341"/>
        <end position="362"/>
    </location>
</feature>
<keyword evidence="3" id="KW-1185">Reference proteome</keyword>
<comment type="caution">
    <text evidence="2">The sequence shown here is derived from an EMBL/GenBank/DDBJ whole genome shotgun (WGS) entry which is preliminary data.</text>
</comment>
<organism evidence="2 3">
    <name type="scientific">Trypanosoma conorhini</name>
    <dbReference type="NCBI Taxonomy" id="83891"/>
    <lineage>
        <taxon>Eukaryota</taxon>
        <taxon>Discoba</taxon>
        <taxon>Euglenozoa</taxon>
        <taxon>Kinetoplastea</taxon>
        <taxon>Metakinetoplastina</taxon>
        <taxon>Trypanosomatida</taxon>
        <taxon>Trypanosomatidae</taxon>
        <taxon>Trypanosoma</taxon>
    </lineage>
</organism>
<feature type="compositionally biased region" description="Acidic residues" evidence="1">
    <location>
        <begin position="132"/>
        <end position="148"/>
    </location>
</feature>
<feature type="compositionally biased region" description="Polar residues" evidence="1">
    <location>
        <begin position="450"/>
        <end position="470"/>
    </location>
</feature>
<dbReference type="SUPFAM" id="SSF81382">
    <property type="entry name" value="Skp1 dimerisation domain-like"/>
    <property type="match status" value="1"/>
</dbReference>
<evidence type="ECO:0000313" key="3">
    <source>
        <dbReference type="Proteomes" id="UP000284403"/>
    </source>
</evidence>
<name>A0A422PHA5_9TRYP</name>
<dbReference type="InterPro" id="IPR036296">
    <property type="entry name" value="SKP1-like_dim_sf"/>
</dbReference>
<feature type="compositionally biased region" description="Basic and acidic residues" evidence="1">
    <location>
        <begin position="87"/>
        <end position="112"/>
    </location>
</feature>
<proteinExistence type="predicted"/>
<dbReference type="AlphaFoldDB" id="A0A422PHA5"/>
<dbReference type="GO" id="GO:0006511">
    <property type="term" value="P:ubiquitin-dependent protein catabolic process"/>
    <property type="evidence" value="ECO:0007669"/>
    <property type="project" value="InterPro"/>
</dbReference>
<feature type="compositionally biased region" description="Low complexity" evidence="1">
    <location>
        <begin position="281"/>
        <end position="309"/>
    </location>
</feature>